<evidence type="ECO:0000313" key="2">
    <source>
        <dbReference type="EMBL" id="EAL91251.1"/>
    </source>
</evidence>
<dbReference type="AlphaFoldDB" id="Q4WVX5"/>
<protein>
    <submittedName>
        <fullName evidence="2">Uncharacterized protein</fullName>
    </submittedName>
</protein>
<dbReference type="EMBL" id="AAHF01000003">
    <property type="protein sequence ID" value="EAL91251.1"/>
    <property type="molecule type" value="Genomic_DNA"/>
</dbReference>
<dbReference type="eggNOG" id="ENOG502SZVT">
    <property type="taxonomic scope" value="Eukaryota"/>
</dbReference>
<feature type="region of interest" description="Disordered" evidence="1">
    <location>
        <begin position="118"/>
        <end position="139"/>
    </location>
</feature>
<dbReference type="HOGENOM" id="CLU_085102_0_0_1"/>
<dbReference type="InParanoid" id="Q4WVX5"/>
<dbReference type="OrthoDB" id="5294241at2759"/>
<dbReference type="VEuPathDB" id="FungiDB:Afu5g13650"/>
<gene>
    <name evidence="2" type="ORF">AFUA_5G13650</name>
</gene>
<dbReference type="GeneID" id="3511675"/>
<dbReference type="OMA" id="NTSCAFP"/>
<dbReference type="Proteomes" id="UP000002530">
    <property type="component" value="Unassembled WGS sequence"/>
</dbReference>
<name>Q4WVX5_ASPFU</name>
<evidence type="ECO:0000313" key="3">
    <source>
        <dbReference type="Proteomes" id="UP000002530"/>
    </source>
</evidence>
<sequence>MYPCLAFSHNRSSIRSTPSEASPTLINHVSTITDSFMGDGYFNSFDSEVPRAPPPSLDNDTLLDIHPRKTSFSDVLGMSSACAFPSWPKRPSLLSSDSEGSTASAYLSDEDLLFSSGPVSSSESAIEEESAAQEPAIGAHSLTTEQQIQMLRAAAEEEAHRARFLAQVQAHARAQQALRVAQMAATEKENTKSKKRRTFSDRKKRATFVRAIASQWKAPAPDLSGKDEQSASLWDDRRENMHVHHPVSHPAPWLAGAGCADAGVRTSMADRACRDLLPKTGGLIT</sequence>
<accession>Q4WVX5</accession>
<evidence type="ECO:0000256" key="1">
    <source>
        <dbReference type="SAM" id="MobiDB-lite"/>
    </source>
</evidence>
<dbReference type="RefSeq" id="XP_753289.1">
    <property type="nucleotide sequence ID" value="XM_748196.1"/>
</dbReference>
<keyword evidence="3" id="KW-1185">Reference proteome</keyword>
<reference evidence="2 3" key="1">
    <citation type="journal article" date="2005" name="Nature">
        <title>Genomic sequence of the pathogenic and allergenic filamentous fungus Aspergillus fumigatus.</title>
        <authorList>
            <person name="Nierman W.C."/>
            <person name="Pain A."/>
            <person name="Anderson M.J."/>
            <person name="Wortman J.R."/>
            <person name="Kim H.S."/>
            <person name="Arroyo J."/>
            <person name="Berriman M."/>
            <person name="Abe K."/>
            <person name="Archer D.B."/>
            <person name="Bermejo C."/>
            <person name="Bennett J."/>
            <person name="Bowyer P."/>
            <person name="Chen D."/>
            <person name="Collins M."/>
            <person name="Coulsen R."/>
            <person name="Davies R."/>
            <person name="Dyer P.S."/>
            <person name="Farman M."/>
            <person name="Fedorova N."/>
            <person name="Fedorova N."/>
            <person name="Feldblyum T.V."/>
            <person name="Fischer R."/>
            <person name="Fosker N."/>
            <person name="Fraser A."/>
            <person name="Garcia J.L."/>
            <person name="Garcia M.J."/>
            <person name="Goble A."/>
            <person name="Goldman G.H."/>
            <person name="Gomi K."/>
            <person name="Griffith-Jones S."/>
            <person name="Gwilliam R."/>
            <person name="Haas B."/>
            <person name="Haas H."/>
            <person name="Harris D."/>
            <person name="Horiuchi H."/>
            <person name="Huang J."/>
            <person name="Humphray S."/>
            <person name="Jimenez J."/>
            <person name="Keller N."/>
            <person name="Khouri H."/>
            <person name="Kitamoto K."/>
            <person name="Kobayashi T."/>
            <person name="Konzack S."/>
            <person name="Kulkarni R."/>
            <person name="Kumagai T."/>
            <person name="Lafon A."/>
            <person name="Latge J.P."/>
            <person name="Li W."/>
            <person name="Lord A."/>
            <person name="Lu C."/>
            <person name="Majoros W.H."/>
            <person name="May G.S."/>
            <person name="Miller B.L."/>
            <person name="Mohamoud Y."/>
            <person name="Molina M."/>
            <person name="Monod M."/>
            <person name="Mouyna I."/>
            <person name="Mulligan S."/>
            <person name="Murphy L."/>
            <person name="O'Neil S."/>
            <person name="Paulsen I."/>
            <person name="Penalva M.A."/>
            <person name="Pertea M."/>
            <person name="Price C."/>
            <person name="Pritchard B.L."/>
            <person name="Quail M.A."/>
            <person name="Rabbinowitsch E."/>
            <person name="Rawlins N."/>
            <person name="Rajandream M.A."/>
            <person name="Reichard U."/>
            <person name="Renauld H."/>
            <person name="Robson G.D."/>
            <person name="Rodriguez de Cordoba S."/>
            <person name="Rodriguez-Pena J.M."/>
            <person name="Ronning C.M."/>
            <person name="Rutter S."/>
            <person name="Salzberg S.L."/>
            <person name="Sanchez M."/>
            <person name="Sanchez-Ferrero J.C."/>
            <person name="Saunders D."/>
            <person name="Seeger K."/>
            <person name="Squares R."/>
            <person name="Squares S."/>
            <person name="Takeuchi M."/>
            <person name="Tekaia F."/>
            <person name="Turner G."/>
            <person name="Vazquez de Aldana C.R."/>
            <person name="Weidman J."/>
            <person name="White O."/>
            <person name="Woodward J."/>
            <person name="Yu J.H."/>
            <person name="Fraser C."/>
            <person name="Galagan J.E."/>
            <person name="Asai K."/>
            <person name="Machida M."/>
            <person name="Hall N."/>
            <person name="Barrell B."/>
            <person name="Denning D.W."/>
        </authorList>
    </citation>
    <scope>NUCLEOTIDE SEQUENCE [LARGE SCALE GENOMIC DNA]</scope>
    <source>
        <strain evidence="2 3">Af293</strain>
    </source>
</reference>
<comment type="caution">
    <text evidence="2">The sequence shown here is derived from an EMBL/GenBank/DDBJ whole genome shotgun (WGS) entry which is preliminary data.</text>
</comment>
<organism evidence="2 3">
    <name type="scientific">Aspergillus fumigatus (strain ATCC MYA-4609 / CBS 101355 / FGSC A1100 / Af293)</name>
    <name type="common">Neosartorya fumigata</name>
    <dbReference type="NCBI Taxonomy" id="330879"/>
    <lineage>
        <taxon>Eukaryota</taxon>
        <taxon>Fungi</taxon>
        <taxon>Dikarya</taxon>
        <taxon>Ascomycota</taxon>
        <taxon>Pezizomycotina</taxon>
        <taxon>Eurotiomycetes</taxon>
        <taxon>Eurotiomycetidae</taxon>
        <taxon>Eurotiales</taxon>
        <taxon>Aspergillaceae</taxon>
        <taxon>Aspergillus</taxon>
        <taxon>Aspergillus subgen. Fumigati</taxon>
    </lineage>
</organism>
<dbReference type="KEGG" id="afm:AFUA_5G13650"/>
<proteinExistence type="predicted"/>